<dbReference type="HOGENOM" id="CLU_005212_0_0_1"/>
<name>B0D3L5_LACBS</name>
<dbReference type="KEGG" id="lbc:LACBIDRAFT_232894"/>
<dbReference type="RefSeq" id="XP_001878245.1">
    <property type="nucleotide sequence ID" value="XM_001878210.1"/>
</dbReference>
<dbReference type="FunCoup" id="B0D3L5">
    <property type="interactions" value="376"/>
</dbReference>
<reference evidence="4 5" key="1">
    <citation type="journal article" date="2008" name="Nature">
        <title>The genome of Laccaria bicolor provides insights into mycorrhizal symbiosis.</title>
        <authorList>
            <person name="Martin F."/>
            <person name="Aerts A."/>
            <person name="Ahren D."/>
            <person name="Brun A."/>
            <person name="Danchin E.G.J."/>
            <person name="Duchaussoy F."/>
            <person name="Gibon J."/>
            <person name="Kohler A."/>
            <person name="Lindquist E."/>
            <person name="Pereda V."/>
            <person name="Salamov A."/>
            <person name="Shapiro H.J."/>
            <person name="Wuyts J."/>
            <person name="Blaudez D."/>
            <person name="Buee M."/>
            <person name="Brokstein P."/>
            <person name="Canbaeck B."/>
            <person name="Cohen D."/>
            <person name="Courty P.E."/>
            <person name="Coutinho P.M."/>
            <person name="Delaruelle C."/>
            <person name="Detter J.C."/>
            <person name="Deveau A."/>
            <person name="DiFazio S."/>
            <person name="Duplessis S."/>
            <person name="Fraissinet-Tachet L."/>
            <person name="Lucic E."/>
            <person name="Frey-Klett P."/>
            <person name="Fourrey C."/>
            <person name="Feussner I."/>
            <person name="Gay G."/>
            <person name="Grimwood J."/>
            <person name="Hoegger P.J."/>
            <person name="Jain P."/>
            <person name="Kilaru S."/>
            <person name="Labbe J."/>
            <person name="Lin Y.C."/>
            <person name="Legue V."/>
            <person name="Le Tacon F."/>
            <person name="Marmeisse R."/>
            <person name="Melayah D."/>
            <person name="Montanini B."/>
            <person name="Muratet M."/>
            <person name="Nehls U."/>
            <person name="Niculita-Hirzel H."/>
            <person name="Oudot-Le Secq M.P."/>
            <person name="Peter M."/>
            <person name="Quesneville H."/>
            <person name="Rajashekar B."/>
            <person name="Reich M."/>
            <person name="Rouhier N."/>
            <person name="Schmutz J."/>
            <person name="Yin T."/>
            <person name="Chalot M."/>
            <person name="Henrissat B."/>
            <person name="Kuees U."/>
            <person name="Lucas S."/>
            <person name="Van de Peer Y."/>
            <person name="Podila G.K."/>
            <person name="Polle A."/>
            <person name="Pukkila P.J."/>
            <person name="Richardson P.M."/>
            <person name="Rouze P."/>
            <person name="Sanders I.R."/>
            <person name="Stajich J.E."/>
            <person name="Tunlid A."/>
            <person name="Tuskan G."/>
            <person name="Grigoriev I.V."/>
        </authorList>
    </citation>
    <scope>NUCLEOTIDE SEQUENCE [LARGE SCALE GENOMIC DNA]</scope>
    <source>
        <strain evidence="5">S238N-H82 / ATCC MYA-4686</strain>
    </source>
</reference>
<dbReference type="PANTHER" id="PTHR13213:SF2">
    <property type="entry name" value="MYB-BINDING PROTEIN 1A"/>
    <property type="match status" value="1"/>
</dbReference>
<feature type="region of interest" description="Disordered" evidence="3">
    <location>
        <begin position="737"/>
        <end position="784"/>
    </location>
</feature>
<evidence type="ECO:0000256" key="1">
    <source>
        <dbReference type="ARBA" id="ARBA00004123"/>
    </source>
</evidence>
<feature type="region of interest" description="Disordered" evidence="3">
    <location>
        <begin position="280"/>
        <end position="299"/>
    </location>
</feature>
<dbReference type="AlphaFoldDB" id="B0D3L5"/>
<dbReference type="PANTHER" id="PTHR13213">
    <property type="entry name" value="MYB-BINDING PROTEIN 1A FAMILY MEMBER"/>
    <property type="match status" value="1"/>
</dbReference>
<sequence>MTTTLPLFWHLSEASKKERLDASVKLIGALEQFQAQFVPQPAPGTSGSDDEEGDEDGVLKSDGLDILNAQDVSYSIRRLVRGLASPRESSRLGFAVALTELLSRINTVTCAQILNIVMDSSKYQGSMTGQEERDVLFARLFGIMSIVQSGLLVRTDPLSTSASSATLPSTLSSYEEVLSQLLILGEKKSWLRESAWFTIKLAVDAIEESEVSWKNEAIESTLKQLFIDNKIWSPEKVALALKLQDLASHRNRNDLFSPPFKNSDLFSSANLQALSRILKGSTTDEDGEKDPSKAPSGSWKPELHFVWDIIFDQLLPGPNGKPSRGSFQEFYRVVVDESLFSSTSSPQRKYWGFQVFQKALKRVNEDSMPMLFTKNFMRSWINHLSKQDRYLHKIALQTVKELQAFVQDKPQLGFALILQLTGVNGNQQFDKITKTKTVESVLASLDAQGIKNYIDYILTQTDESDGEYVVLNIATMNARRTWIIDQLGVLIQNGRLPKEDEWVQSILDWLALHGLFVVKKKSSKSPIQALRSIPKPAFSEEHRQQCRSKLLTSLSNLNAQTTVVKSGKLGEKATKASAVASDGKFWVAKVLETIQQLENDSKHVSSLAEADEGEQQLRVRAREVVETLRAVNERQQETAKGAELLLLAITLQHYCLAEEGDLDLESFEKAKKVTEDLAEPEDAAFEPIDVLVDTIIGYLEKSTAYMRSVSNQVFTLLSGSVKGTTIDLIVTQLERRDPAKLAEEQDEEMDDEDEDGDVDSEQESSSDSESDVDAGMGDDSNDEEVDAQIRAKVEEALRINGIDPPTGDTDDDEDEELMDDDQMMAIDEQLAQVFRSAAGERKTKDVDAQREATHFKNRVLDLVDIFIKKQSSSPLILRLISPLVELIAGTGQDERQLSDKAKGILRTRIGKAKETPSQADLEEVRSIAGNLHTRARKTASSDFLGILSQSSLYVSKVLINLEDEKSVIDMYRESLVDFVTRKNSHLNATYFNEFFQRFPAQSWTLRTDLLDLASKAVNAYRQSQVLQLLQRLVPVMVRSLICSPSICLNSYTN</sequence>
<dbReference type="GO" id="GO:0006355">
    <property type="term" value="P:regulation of DNA-templated transcription"/>
    <property type="evidence" value="ECO:0007669"/>
    <property type="project" value="InterPro"/>
</dbReference>
<dbReference type="InParanoid" id="B0D3L5"/>
<dbReference type="STRING" id="486041.B0D3L5"/>
<feature type="region of interest" description="Disordered" evidence="3">
    <location>
        <begin position="38"/>
        <end position="60"/>
    </location>
</feature>
<comment type="subcellular location">
    <subcellularLocation>
        <location evidence="1">Nucleus</location>
    </subcellularLocation>
</comment>
<accession>B0D3L5</accession>
<dbReference type="GO" id="GO:0005730">
    <property type="term" value="C:nucleolus"/>
    <property type="evidence" value="ECO:0007669"/>
    <property type="project" value="InterPro"/>
</dbReference>
<dbReference type="GO" id="GO:0000182">
    <property type="term" value="F:rDNA binding"/>
    <property type="evidence" value="ECO:0007669"/>
    <property type="project" value="TreeGrafter"/>
</dbReference>
<dbReference type="EMBL" id="DS547096">
    <property type="protein sequence ID" value="EDR10944.1"/>
    <property type="molecule type" value="Genomic_DNA"/>
</dbReference>
<gene>
    <name evidence="4" type="ORF">LACBIDRAFT_232894</name>
</gene>
<dbReference type="GeneID" id="6073898"/>
<keyword evidence="5" id="KW-1185">Reference proteome</keyword>
<evidence type="ECO:0000256" key="2">
    <source>
        <dbReference type="ARBA" id="ARBA00023242"/>
    </source>
</evidence>
<feature type="region of interest" description="Disordered" evidence="3">
    <location>
        <begin position="795"/>
        <end position="814"/>
    </location>
</feature>
<keyword evidence="2" id="KW-0539">Nucleus</keyword>
<proteinExistence type="predicted"/>
<dbReference type="OrthoDB" id="342531at2759"/>
<dbReference type="InterPro" id="IPR007015">
    <property type="entry name" value="DNA_pol_V/MYBBP1A"/>
</dbReference>
<protein>
    <submittedName>
        <fullName evidence="4">Predicted protein</fullName>
    </submittedName>
</protein>
<evidence type="ECO:0000256" key="3">
    <source>
        <dbReference type="SAM" id="MobiDB-lite"/>
    </source>
</evidence>
<organism evidence="5">
    <name type="scientific">Laccaria bicolor (strain S238N-H82 / ATCC MYA-4686)</name>
    <name type="common">Bicoloured deceiver</name>
    <name type="synonym">Laccaria laccata var. bicolor</name>
    <dbReference type="NCBI Taxonomy" id="486041"/>
    <lineage>
        <taxon>Eukaryota</taxon>
        <taxon>Fungi</taxon>
        <taxon>Dikarya</taxon>
        <taxon>Basidiomycota</taxon>
        <taxon>Agaricomycotina</taxon>
        <taxon>Agaricomycetes</taxon>
        <taxon>Agaricomycetidae</taxon>
        <taxon>Agaricales</taxon>
        <taxon>Agaricineae</taxon>
        <taxon>Hydnangiaceae</taxon>
        <taxon>Laccaria</taxon>
    </lineage>
</organism>
<feature type="compositionally biased region" description="Acidic residues" evidence="3">
    <location>
        <begin position="744"/>
        <end position="772"/>
    </location>
</feature>
<evidence type="ECO:0000313" key="4">
    <source>
        <dbReference type="EMBL" id="EDR10944.1"/>
    </source>
</evidence>
<dbReference type="Pfam" id="PF04931">
    <property type="entry name" value="DNA_pol_phi"/>
    <property type="match status" value="1"/>
</dbReference>
<evidence type="ECO:0000313" key="5">
    <source>
        <dbReference type="Proteomes" id="UP000001194"/>
    </source>
</evidence>
<dbReference type="Proteomes" id="UP000001194">
    <property type="component" value="Unassembled WGS sequence"/>
</dbReference>